<dbReference type="RefSeq" id="XP_002431135.1">
    <property type="nucleotide sequence ID" value="XM_002431090.1"/>
</dbReference>
<evidence type="ECO:0000313" key="10">
    <source>
        <dbReference type="EMBL" id="EEB18397.1"/>
    </source>
</evidence>
<protein>
    <recommendedName>
        <fullName evidence="4">ornithine aminotransferase</fullName>
        <ecNumber evidence="4">2.6.1.13</ecNumber>
    </recommendedName>
    <alternativeName>
        <fullName evidence="8">Ornithine--oxo-acid aminotransferase</fullName>
    </alternativeName>
</protein>
<dbReference type="InterPro" id="IPR050103">
    <property type="entry name" value="Class-III_PLP-dep_AT"/>
</dbReference>
<dbReference type="Gene3D" id="3.90.1150.10">
    <property type="entry name" value="Aspartate Aminotransferase, domain 1"/>
    <property type="match status" value="1"/>
</dbReference>
<dbReference type="VEuPathDB" id="VectorBase:PHUM513200"/>
<dbReference type="UniPathway" id="UPA00098">
    <property type="reaction ID" value="UER00358"/>
</dbReference>
<dbReference type="GO" id="GO:0005737">
    <property type="term" value="C:cytoplasm"/>
    <property type="evidence" value="ECO:0007669"/>
    <property type="project" value="TreeGrafter"/>
</dbReference>
<name>E0VYE1_PEDHC</name>
<dbReference type="GO" id="GO:0004587">
    <property type="term" value="F:ornithine aminotransferase activity"/>
    <property type="evidence" value="ECO:0007669"/>
    <property type="project" value="UniProtKB-EC"/>
</dbReference>
<proteinExistence type="inferred from homology"/>
<dbReference type="HOGENOM" id="CLU_016922_10_3_1"/>
<dbReference type="SUPFAM" id="SSF53383">
    <property type="entry name" value="PLP-dependent transferases"/>
    <property type="match status" value="1"/>
</dbReference>
<dbReference type="PANTHER" id="PTHR11986">
    <property type="entry name" value="AMINOTRANSFERASE CLASS III"/>
    <property type="match status" value="1"/>
</dbReference>
<dbReference type="OrthoDB" id="425114at2759"/>
<dbReference type="eggNOG" id="KOG1402">
    <property type="taxonomic scope" value="Eukaryota"/>
</dbReference>
<dbReference type="KEGG" id="phu:Phum_PHUM513200"/>
<dbReference type="CTD" id="8233119"/>
<dbReference type="Pfam" id="PF00202">
    <property type="entry name" value="Aminotran_3"/>
    <property type="match status" value="1"/>
</dbReference>
<reference evidence="10" key="1">
    <citation type="submission" date="2007-04" db="EMBL/GenBank/DDBJ databases">
        <title>Annotation of Pediculus humanus corporis strain USDA.</title>
        <authorList>
            <person name="Kirkness E."/>
            <person name="Hannick L."/>
            <person name="Hass B."/>
            <person name="Bruggner R."/>
            <person name="Lawson D."/>
            <person name="Bidwell S."/>
            <person name="Joardar V."/>
            <person name="Caler E."/>
            <person name="Walenz B."/>
            <person name="Inman J."/>
            <person name="Schobel S."/>
            <person name="Galinsky K."/>
            <person name="Amedeo P."/>
            <person name="Strausberg R."/>
        </authorList>
    </citation>
    <scope>NUCLEOTIDE SEQUENCE</scope>
    <source>
        <strain evidence="10">USDA</strain>
    </source>
</reference>
<evidence type="ECO:0000313" key="12">
    <source>
        <dbReference type="Proteomes" id="UP000009046"/>
    </source>
</evidence>
<accession>E0VYE1</accession>
<dbReference type="InterPro" id="IPR015424">
    <property type="entry name" value="PyrdxlP-dep_Trfase"/>
</dbReference>
<keyword evidence="12" id="KW-1185">Reference proteome</keyword>
<evidence type="ECO:0000313" key="11">
    <source>
        <dbReference type="EnsemblMetazoa" id="PHUM513200-PA"/>
    </source>
</evidence>
<comment type="similarity">
    <text evidence="3 9">Belongs to the class-III pyridoxal-phosphate-dependent aminotransferase family.</text>
</comment>
<dbReference type="STRING" id="121224.E0VYE1"/>
<gene>
    <name evidence="11" type="primary">8233119</name>
    <name evidence="10" type="ORF">Phum_PHUM513200</name>
</gene>
<sequence>MRSSFLSKTLNYVCKRKASCTVKKLSTIELIKLSDRCVANNYSPLPVVIYKGKGSRLYDVDGKEYLDFLSGYASVSLGHCHPKISKVICEQTKLLTHASRAFYTQALAEYAEFVTELFCYDKVLPMNSGTEAVETAVKLARKWGYKCKGIEADQAKIIFAENNFWGRSIAAISASSDPANFSNYGPFVPGFDTVPFSDIECLKSKICDPNLCACIIEPIQGEAGVIIPDPCYLKQVRELCTKNKVLMIADEVQCGLGRTGSLLTCDIYRVRPDILVIGKALSAGFMPISAVLADSEIMDVIEPGTHGSTYGGNALGCKIATASLKTLLEEHIIDNSKAMGELLRACLCNLPKDIVTEVRGLGLLNAIVLNCDINATDICYDMMKHGLLVKANKQNLIHLLPPLNITEKDIMKAATIIRHCLENNRGNCEENKIMTIKPVHHKGQKKLPKYAEILKKITTRTKSTENSTVFHSNVRKYLNEKQRRLNVYL</sequence>
<dbReference type="EnsemblMetazoa" id="PHUM513200-RA">
    <property type="protein sequence ID" value="PHUM513200-PA"/>
    <property type="gene ID" value="PHUM513200"/>
</dbReference>
<dbReference type="GO" id="GO:0010121">
    <property type="term" value="P:L-arginine catabolic process to proline via ornithine"/>
    <property type="evidence" value="ECO:0007669"/>
    <property type="project" value="TreeGrafter"/>
</dbReference>
<evidence type="ECO:0000256" key="6">
    <source>
        <dbReference type="ARBA" id="ARBA00022679"/>
    </source>
</evidence>
<dbReference type="GO" id="GO:0030170">
    <property type="term" value="F:pyridoxal phosphate binding"/>
    <property type="evidence" value="ECO:0007669"/>
    <property type="project" value="InterPro"/>
</dbReference>
<comment type="cofactor">
    <cofactor evidence="1">
        <name>pyridoxal 5'-phosphate</name>
        <dbReference type="ChEBI" id="CHEBI:597326"/>
    </cofactor>
</comment>
<dbReference type="EMBL" id="DS235845">
    <property type="protein sequence ID" value="EEB18397.1"/>
    <property type="molecule type" value="Genomic_DNA"/>
</dbReference>
<evidence type="ECO:0000256" key="3">
    <source>
        <dbReference type="ARBA" id="ARBA00008954"/>
    </source>
</evidence>
<dbReference type="PANTHER" id="PTHR11986:SF18">
    <property type="entry name" value="ORNITHINE AMINOTRANSFERASE, MITOCHONDRIAL"/>
    <property type="match status" value="1"/>
</dbReference>
<organism>
    <name type="scientific">Pediculus humanus subsp. corporis</name>
    <name type="common">Body louse</name>
    <dbReference type="NCBI Taxonomy" id="121224"/>
    <lineage>
        <taxon>Eukaryota</taxon>
        <taxon>Metazoa</taxon>
        <taxon>Ecdysozoa</taxon>
        <taxon>Arthropoda</taxon>
        <taxon>Hexapoda</taxon>
        <taxon>Insecta</taxon>
        <taxon>Pterygota</taxon>
        <taxon>Neoptera</taxon>
        <taxon>Paraneoptera</taxon>
        <taxon>Psocodea</taxon>
        <taxon>Troctomorpha</taxon>
        <taxon>Phthiraptera</taxon>
        <taxon>Anoplura</taxon>
        <taxon>Pediculidae</taxon>
        <taxon>Pediculus</taxon>
    </lineage>
</organism>
<evidence type="ECO:0000256" key="2">
    <source>
        <dbReference type="ARBA" id="ARBA00004998"/>
    </source>
</evidence>
<dbReference type="FunFam" id="3.40.640.10:FF:000011">
    <property type="entry name" value="Ornithine aminotransferase"/>
    <property type="match status" value="1"/>
</dbReference>
<keyword evidence="5 10" id="KW-0032">Aminotransferase</keyword>
<dbReference type="PIRSF" id="PIRSF000521">
    <property type="entry name" value="Transaminase_4ab_Lys_Orn"/>
    <property type="match status" value="1"/>
</dbReference>
<dbReference type="InterPro" id="IPR015421">
    <property type="entry name" value="PyrdxlP-dep_Trfase_major"/>
</dbReference>
<dbReference type="EMBL" id="AAZO01006245">
    <property type="status" value="NOT_ANNOTATED_CDS"/>
    <property type="molecule type" value="Genomic_DNA"/>
</dbReference>
<dbReference type="InterPro" id="IPR049704">
    <property type="entry name" value="Aminotrans_3_PPA_site"/>
</dbReference>
<keyword evidence="7 9" id="KW-0663">Pyridoxal phosphate</keyword>
<dbReference type="GO" id="GO:0042802">
    <property type="term" value="F:identical protein binding"/>
    <property type="evidence" value="ECO:0007669"/>
    <property type="project" value="TreeGrafter"/>
</dbReference>
<evidence type="ECO:0000256" key="8">
    <source>
        <dbReference type="ARBA" id="ARBA00030587"/>
    </source>
</evidence>
<evidence type="ECO:0000256" key="1">
    <source>
        <dbReference type="ARBA" id="ARBA00001933"/>
    </source>
</evidence>
<dbReference type="InParanoid" id="E0VYE1"/>
<dbReference type="NCBIfam" id="TIGR01885">
    <property type="entry name" value="Orn_aminotrans"/>
    <property type="match status" value="1"/>
</dbReference>
<dbReference type="CDD" id="cd00610">
    <property type="entry name" value="OAT_like"/>
    <property type="match status" value="1"/>
</dbReference>
<keyword evidence="6 10" id="KW-0808">Transferase</keyword>
<dbReference type="AlphaFoldDB" id="E0VYE1"/>
<dbReference type="Proteomes" id="UP000009046">
    <property type="component" value="Unassembled WGS sequence"/>
</dbReference>
<evidence type="ECO:0000256" key="4">
    <source>
        <dbReference type="ARBA" id="ARBA00012924"/>
    </source>
</evidence>
<dbReference type="EC" id="2.6.1.13" evidence="4"/>
<dbReference type="InterPro" id="IPR015422">
    <property type="entry name" value="PyrdxlP-dep_Trfase_small"/>
</dbReference>
<dbReference type="GeneID" id="8233119"/>
<dbReference type="InterPro" id="IPR005814">
    <property type="entry name" value="Aminotrans_3"/>
</dbReference>
<reference evidence="10" key="2">
    <citation type="submission" date="2007-04" db="EMBL/GenBank/DDBJ databases">
        <title>The genome of the human body louse.</title>
        <authorList>
            <consortium name="The Human Body Louse Genome Consortium"/>
            <person name="Kirkness E."/>
            <person name="Walenz B."/>
            <person name="Hass B."/>
            <person name="Bruggner R."/>
            <person name="Strausberg R."/>
        </authorList>
    </citation>
    <scope>NUCLEOTIDE SEQUENCE</scope>
    <source>
        <strain evidence="10">USDA</strain>
    </source>
</reference>
<evidence type="ECO:0000256" key="5">
    <source>
        <dbReference type="ARBA" id="ARBA00022576"/>
    </source>
</evidence>
<dbReference type="Gene3D" id="3.40.640.10">
    <property type="entry name" value="Type I PLP-dependent aspartate aminotransferase-like (Major domain)"/>
    <property type="match status" value="1"/>
</dbReference>
<evidence type="ECO:0000256" key="9">
    <source>
        <dbReference type="RuleBase" id="RU003560"/>
    </source>
</evidence>
<evidence type="ECO:0000256" key="7">
    <source>
        <dbReference type="ARBA" id="ARBA00022898"/>
    </source>
</evidence>
<comment type="pathway">
    <text evidence="2">Amino-acid biosynthesis; L-proline biosynthesis; L-glutamate 5-semialdehyde from L-ornithine: step 1/1.</text>
</comment>
<reference evidence="11" key="3">
    <citation type="submission" date="2021-02" db="UniProtKB">
        <authorList>
            <consortium name="EnsemblMetazoa"/>
        </authorList>
    </citation>
    <scope>IDENTIFICATION</scope>
    <source>
        <strain evidence="11">USDA</strain>
    </source>
</reference>
<dbReference type="InterPro" id="IPR010164">
    <property type="entry name" value="Orn_aminotrans"/>
</dbReference>
<dbReference type="GO" id="GO:0019544">
    <property type="term" value="P:L-arginine catabolic process to L-glutamate"/>
    <property type="evidence" value="ECO:0007669"/>
    <property type="project" value="TreeGrafter"/>
</dbReference>
<dbReference type="PROSITE" id="PS00600">
    <property type="entry name" value="AA_TRANSFER_CLASS_3"/>
    <property type="match status" value="1"/>
</dbReference>
<dbReference type="GO" id="GO:0055129">
    <property type="term" value="P:L-proline biosynthetic process"/>
    <property type="evidence" value="ECO:0007669"/>
    <property type="project" value="UniProtKB-UniPathway"/>
</dbReference>